<proteinExistence type="predicted"/>
<evidence type="ECO:0000313" key="1">
    <source>
        <dbReference type="EMBL" id="MBA2875437.1"/>
    </source>
</evidence>
<dbReference type="AlphaFoldDB" id="A0A7V9Z7E5"/>
<comment type="caution">
    <text evidence="1">The sequence shown here is derived from an EMBL/GenBank/DDBJ whole genome shotgun (WGS) entry which is preliminary data.</text>
</comment>
<evidence type="ECO:0000313" key="2">
    <source>
        <dbReference type="Proteomes" id="UP000523087"/>
    </source>
</evidence>
<accession>A0A7V9Z7E5</accession>
<sequence>MGRRTTLDISIPSRHRGIDGKRFNWITNDNLGKANI</sequence>
<organism evidence="1 2">
    <name type="scientific">Thermaerobacillus caldiproteolyticus</name>
    <dbReference type="NCBI Taxonomy" id="247480"/>
    <lineage>
        <taxon>Bacteria</taxon>
        <taxon>Bacillati</taxon>
        <taxon>Bacillota</taxon>
        <taxon>Bacilli</taxon>
        <taxon>Bacillales</taxon>
        <taxon>Anoxybacillaceae</taxon>
        <taxon>Thermaerobacillus</taxon>
    </lineage>
</organism>
<keyword evidence="2" id="KW-1185">Reference proteome</keyword>
<protein>
    <submittedName>
        <fullName evidence="1">Uncharacterized protein</fullName>
    </submittedName>
</protein>
<name>A0A7V9Z7E5_9BACL</name>
<dbReference type="Proteomes" id="UP000523087">
    <property type="component" value="Unassembled WGS sequence"/>
</dbReference>
<dbReference type="EMBL" id="JACDUT010000006">
    <property type="protein sequence ID" value="MBA2875437.1"/>
    <property type="molecule type" value="Genomic_DNA"/>
</dbReference>
<reference evidence="1 2" key="1">
    <citation type="submission" date="2020-07" db="EMBL/GenBank/DDBJ databases">
        <title>Genomic Encyclopedia of Type Strains, Phase IV (KMG-IV): sequencing the most valuable type-strain genomes for metagenomic binning, comparative biology and taxonomic classification.</title>
        <authorList>
            <person name="Goeker M."/>
        </authorList>
    </citation>
    <scope>NUCLEOTIDE SEQUENCE [LARGE SCALE GENOMIC DNA]</scope>
    <source>
        <strain evidence="1 2">DSM 15730</strain>
    </source>
</reference>
<gene>
    <name evidence="1" type="ORF">HNR31_002225</name>
</gene>